<evidence type="ECO:0000313" key="2">
    <source>
        <dbReference type="Proteomes" id="UP001444071"/>
    </source>
</evidence>
<dbReference type="EMBL" id="JAHRIM010063654">
    <property type="protein sequence ID" value="MEQ2271942.1"/>
    <property type="molecule type" value="Genomic_DNA"/>
</dbReference>
<reference evidence="1 2" key="1">
    <citation type="submission" date="2021-06" db="EMBL/GenBank/DDBJ databases">
        <authorList>
            <person name="Palmer J.M."/>
        </authorList>
    </citation>
    <scope>NUCLEOTIDE SEQUENCE [LARGE SCALE GENOMIC DNA]</scope>
    <source>
        <strain evidence="1 2">XR_2019</strain>
        <tissue evidence="1">Muscle</tissue>
    </source>
</reference>
<keyword evidence="2" id="KW-1185">Reference proteome</keyword>
<comment type="caution">
    <text evidence="1">The sequence shown here is derived from an EMBL/GenBank/DDBJ whole genome shotgun (WGS) entry which is preliminary data.</text>
</comment>
<proteinExistence type="predicted"/>
<feature type="non-terminal residue" evidence="1">
    <location>
        <position position="1"/>
    </location>
</feature>
<sequence length="86" mass="9471">AQISRPYCPGHYLCPYTSCSLGLSTLALPCHPGSKPRDEDRDKRGKTNTDLMAACSVMCESTRCCTEDEMVNTYCGQPQLSSFSRV</sequence>
<evidence type="ECO:0000313" key="1">
    <source>
        <dbReference type="EMBL" id="MEQ2271942.1"/>
    </source>
</evidence>
<protein>
    <submittedName>
        <fullName evidence="1">Uncharacterized protein</fullName>
    </submittedName>
</protein>
<accession>A0ABV0WU61</accession>
<organism evidence="1 2">
    <name type="scientific">Xenotaenia resolanae</name>
    <dbReference type="NCBI Taxonomy" id="208358"/>
    <lineage>
        <taxon>Eukaryota</taxon>
        <taxon>Metazoa</taxon>
        <taxon>Chordata</taxon>
        <taxon>Craniata</taxon>
        <taxon>Vertebrata</taxon>
        <taxon>Euteleostomi</taxon>
        <taxon>Actinopterygii</taxon>
        <taxon>Neopterygii</taxon>
        <taxon>Teleostei</taxon>
        <taxon>Neoteleostei</taxon>
        <taxon>Acanthomorphata</taxon>
        <taxon>Ovalentaria</taxon>
        <taxon>Atherinomorphae</taxon>
        <taxon>Cyprinodontiformes</taxon>
        <taxon>Goodeidae</taxon>
        <taxon>Xenotaenia</taxon>
    </lineage>
</organism>
<dbReference type="Proteomes" id="UP001444071">
    <property type="component" value="Unassembled WGS sequence"/>
</dbReference>
<name>A0ABV0WU61_9TELE</name>
<gene>
    <name evidence="1" type="ORF">XENORESO_011658</name>
</gene>